<dbReference type="AlphaFoldDB" id="A0AAN9UNG4"/>
<keyword evidence="6" id="KW-1185">Reference proteome</keyword>
<dbReference type="InterPro" id="IPR036770">
    <property type="entry name" value="Ankyrin_rpt-contain_sf"/>
</dbReference>
<feature type="repeat" description="ANK" evidence="3">
    <location>
        <begin position="201"/>
        <end position="230"/>
    </location>
</feature>
<proteinExistence type="predicted"/>
<feature type="compositionally biased region" description="Polar residues" evidence="4">
    <location>
        <begin position="165"/>
        <end position="178"/>
    </location>
</feature>
<feature type="region of interest" description="Disordered" evidence="4">
    <location>
        <begin position="868"/>
        <end position="896"/>
    </location>
</feature>
<evidence type="ECO:0000256" key="4">
    <source>
        <dbReference type="SAM" id="MobiDB-lite"/>
    </source>
</evidence>
<dbReference type="PROSITE" id="PS50088">
    <property type="entry name" value="ANK_REPEAT"/>
    <property type="match status" value="7"/>
</dbReference>
<evidence type="ECO:0000256" key="2">
    <source>
        <dbReference type="ARBA" id="ARBA00023043"/>
    </source>
</evidence>
<dbReference type="InterPro" id="IPR002110">
    <property type="entry name" value="Ankyrin_rpt"/>
</dbReference>
<dbReference type="Gene3D" id="1.25.40.20">
    <property type="entry name" value="Ankyrin repeat-containing domain"/>
    <property type="match status" value="5"/>
</dbReference>
<dbReference type="Pfam" id="PF12796">
    <property type="entry name" value="Ank_2"/>
    <property type="match status" value="3"/>
</dbReference>
<feature type="repeat" description="ANK" evidence="3">
    <location>
        <begin position="686"/>
        <end position="718"/>
    </location>
</feature>
<feature type="repeat" description="ANK" evidence="3">
    <location>
        <begin position="326"/>
        <end position="354"/>
    </location>
</feature>
<dbReference type="SUPFAM" id="SSF48403">
    <property type="entry name" value="Ankyrin repeat"/>
    <property type="match status" value="4"/>
</dbReference>
<evidence type="ECO:0000256" key="1">
    <source>
        <dbReference type="ARBA" id="ARBA00022737"/>
    </source>
</evidence>
<dbReference type="Proteomes" id="UP001320420">
    <property type="component" value="Unassembled WGS sequence"/>
</dbReference>
<feature type="repeat" description="ANK" evidence="3">
    <location>
        <begin position="798"/>
        <end position="830"/>
    </location>
</feature>
<evidence type="ECO:0000313" key="6">
    <source>
        <dbReference type="Proteomes" id="UP001320420"/>
    </source>
</evidence>
<dbReference type="EMBL" id="JAKJXP020000045">
    <property type="protein sequence ID" value="KAK7751815.1"/>
    <property type="molecule type" value="Genomic_DNA"/>
</dbReference>
<dbReference type="PANTHER" id="PTHR24198:SF194">
    <property type="entry name" value="INVERSIN-A"/>
    <property type="match status" value="1"/>
</dbReference>
<feature type="repeat" description="ANK" evidence="3">
    <location>
        <begin position="256"/>
        <end position="284"/>
    </location>
</feature>
<accession>A0AAN9UNG4</accession>
<gene>
    <name evidence="5" type="ORF">SLS62_006301</name>
</gene>
<organism evidence="5 6">
    <name type="scientific">Diatrype stigma</name>
    <dbReference type="NCBI Taxonomy" id="117547"/>
    <lineage>
        <taxon>Eukaryota</taxon>
        <taxon>Fungi</taxon>
        <taxon>Dikarya</taxon>
        <taxon>Ascomycota</taxon>
        <taxon>Pezizomycotina</taxon>
        <taxon>Sordariomycetes</taxon>
        <taxon>Xylariomycetidae</taxon>
        <taxon>Xylariales</taxon>
        <taxon>Diatrypaceae</taxon>
        <taxon>Diatrype</taxon>
    </lineage>
</organism>
<evidence type="ECO:0000313" key="5">
    <source>
        <dbReference type="EMBL" id="KAK7751815.1"/>
    </source>
</evidence>
<dbReference type="PANTHER" id="PTHR24198">
    <property type="entry name" value="ANKYRIN REPEAT AND PROTEIN KINASE DOMAIN-CONTAINING PROTEIN"/>
    <property type="match status" value="1"/>
</dbReference>
<keyword evidence="1" id="KW-0677">Repeat</keyword>
<feature type="repeat" description="ANK" evidence="3">
    <location>
        <begin position="49"/>
        <end position="78"/>
    </location>
</feature>
<keyword evidence="2 3" id="KW-0040">ANK repeat</keyword>
<feature type="repeat" description="ANK" evidence="3">
    <location>
        <begin position="653"/>
        <end position="685"/>
    </location>
</feature>
<dbReference type="Pfam" id="PF00023">
    <property type="entry name" value="Ank"/>
    <property type="match status" value="2"/>
</dbReference>
<feature type="region of interest" description="Disordered" evidence="4">
    <location>
        <begin position="155"/>
        <end position="184"/>
    </location>
</feature>
<sequence length="1050" mass="114623">MVSLLSLPAELLSYVTRDLDQERDLAALSRSCQHMYNATIATLYRRVKDDPAIFHRAVKDGHIRTVKYLLAAGADLNVAWVQNYALSDPMMQLNRVDRLSPQLMRMVSVMDKKEALARAAEGNKLIAGTNTHDDLNGEEDFSIYEDWSDECDDSECASDEDSDEITSFTDYESGSSSASEDDHWLNDDLGDKTLPRQFYWTPLHMAVCKGHDEIVALLLDHGANIHALSRGFCMCTSPGDRLPKTVKSAAYPLWKPLHTAICHGQHSIARLLLERGASTNVSTRGRGLSESCVTALHSAAYTGLPWMVQFLITQGYQTDVECKDHLGMTPLSYAYYTGAWDSVDLLVKHGATPNTILGSTTLVKHACFYSRFTEALRLVELGADVHATLVPTEMPTLHCCCQHPYIDRPDVNTPKKIRYPPRAAEQLDDREKMVKSLIKAGANIDDKHGHKTPLILAAAFHVAGVVDILLGAGADATKHDGNELTALQGACGSNVNSPKGTLLHIVKALLPYASSSQDYSEALNALCSSRSRIEDKAEIAGLLLERGASGCLKNLLGQESFSNAIVHGNLQVANTLLDNGLREPVTIELIKIVDKAIQLDNPSGLKYVSDRFPRSSAFILRGRILFAALLSREGKCARFLIKAGAPVHYTDQDGTTSLIRATAFSSTTLARMLLERGADPNEISHQNHSPLSFPIIQGNVRMIRLLLDHGVDIHRRVGDPSTHGTSLVDLVLHGHYLDALAEMVHHEAWWKSTEAQRNDYVIRALLSSAGQDSFALGSTLNYLLGAGGGDPDTPCTALDASPLHLAVLFDQGEAVRVLMQHGADIHRKLAFPASIPFHDSTPFEYAIGTRSASLRLVEYMLLTSPLKNHSGLPSDSDSGSDLGSDLDDADGIPPRRSMHGGLDIAAMRRTEPLNIEQLSIDYMYAACSRHKPEVFRLLFGPVGGLDVNLRDADGNTPLAFFCTAVKLGLEDMEFTAPMIAGRSAGCVRELLRLGADVGLADRAGATPLDKAAEIMRYNGYSPYLNEVARVWNHVFVLEGGALKEKALDDA</sequence>
<name>A0AAN9UNG4_9PEZI</name>
<comment type="caution">
    <text evidence="5">The sequence shown here is derived from an EMBL/GenBank/DDBJ whole genome shotgun (WGS) entry which is preliminary data.</text>
</comment>
<evidence type="ECO:0008006" key="7">
    <source>
        <dbReference type="Google" id="ProtNLM"/>
    </source>
</evidence>
<evidence type="ECO:0000256" key="3">
    <source>
        <dbReference type="PROSITE-ProRule" id="PRU00023"/>
    </source>
</evidence>
<feature type="compositionally biased region" description="Low complexity" evidence="4">
    <location>
        <begin position="870"/>
        <end position="883"/>
    </location>
</feature>
<reference evidence="5 6" key="1">
    <citation type="submission" date="2024-02" db="EMBL/GenBank/DDBJ databases">
        <title>De novo assembly and annotation of 12 fungi associated with fruit tree decline syndrome in Ontario, Canada.</title>
        <authorList>
            <person name="Sulman M."/>
            <person name="Ellouze W."/>
            <person name="Ilyukhin E."/>
        </authorList>
    </citation>
    <scope>NUCLEOTIDE SEQUENCE [LARGE SCALE GENOMIC DNA]</scope>
    <source>
        <strain evidence="5 6">M11/M66-122</strain>
    </source>
</reference>
<dbReference type="PROSITE" id="PS50297">
    <property type="entry name" value="ANK_REP_REGION"/>
    <property type="match status" value="7"/>
</dbReference>
<protein>
    <recommendedName>
        <fullName evidence="7">Ankyrin</fullName>
    </recommendedName>
</protein>
<feature type="compositionally biased region" description="Acidic residues" evidence="4">
    <location>
        <begin position="155"/>
        <end position="164"/>
    </location>
</feature>
<dbReference type="SMART" id="SM00248">
    <property type="entry name" value="ANK"/>
    <property type="match status" value="14"/>
</dbReference>